<evidence type="ECO:0000256" key="8">
    <source>
        <dbReference type="PROSITE-ProRule" id="PRU01360"/>
    </source>
</evidence>
<dbReference type="Gene3D" id="2.170.130.10">
    <property type="entry name" value="TonB-dependent receptor, plug domain"/>
    <property type="match status" value="1"/>
</dbReference>
<keyword evidence="7 8" id="KW-0998">Cell outer membrane</keyword>
<evidence type="ECO:0000256" key="5">
    <source>
        <dbReference type="ARBA" id="ARBA00023077"/>
    </source>
</evidence>
<dbReference type="Proteomes" id="UP000217250">
    <property type="component" value="Chromosome"/>
</dbReference>
<evidence type="ECO:0000259" key="11">
    <source>
        <dbReference type="Pfam" id="PF00593"/>
    </source>
</evidence>
<dbReference type="GO" id="GO:0009279">
    <property type="term" value="C:cell outer membrane"/>
    <property type="evidence" value="ECO:0007669"/>
    <property type="project" value="UniProtKB-SubCell"/>
</dbReference>
<evidence type="ECO:0000256" key="2">
    <source>
        <dbReference type="ARBA" id="ARBA00022448"/>
    </source>
</evidence>
<dbReference type="Pfam" id="PF13715">
    <property type="entry name" value="CarbopepD_reg_2"/>
    <property type="match status" value="1"/>
</dbReference>
<keyword evidence="3 8" id="KW-1134">Transmembrane beta strand</keyword>
<feature type="chain" id="PRO_5012715979" evidence="10">
    <location>
        <begin position="24"/>
        <end position="984"/>
    </location>
</feature>
<organism evidence="13 14">
    <name type="scientific">Capnocytophaga gingivalis</name>
    <dbReference type="NCBI Taxonomy" id="1017"/>
    <lineage>
        <taxon>Bacteria</taxon>
        <taxon>Pseudomonadati</taxon>
        <taxon>Bacteroidota</taxon>
        <taxon>Flavobacteriia</taxon>
        <taxon>Flavobacteriales</taxon>
        <taxon>Flavobacteriaceae</taxon>
        <taxon>Capnocytophaga</taxon>
    </lineage>
</organism>
<dbReference type="Gene3D" id="2.60.40.1120">
    <property type="entry name" value="Carboxypeptidase-like, regulatory domain"/>
    <property type="match status" value="1"/>
</dbReference>
<dbReference type="Pfam" id="PF07715">
    <property type="entry name" value="Plug"/>
    <property type="match status" value="1"/>
</dbReference>
<keyword evidence="13" id="KW-0675">Receptor</keyword>
<feature type="signal peptide" evidence="10">
    <location>
        <begin position="1"/>
        <end position="23"/>
    </location>
</feature>
<dbReference type="InterPro" id="IPR037066">
    <property type="entry name" value="Plug_dom_sf"/>
</dbReference>
<dbReference type="InterPro" id="IPR012910">
    <property type="entry name" value="Plug_dom"/>
</dbReference>
<protein>
    <submittedName>
        <fullName evidence="13">TonB-dependent receptor</fullName>
    </submittedName>
</protein>
<dbReference type="SUPFAM" id="SSF56935">
    <property type="entry name" value="Porins"/>
    <property type="match status" value="1"/>
</dbReference>
<keyword evidence="5 9" id="KW-0798">TonB box</keyword>
<dbReference type="InterPro" id="IPR008969">
    <property type="entry name" value="CarboxyPept-like_regulatory"/>
</dbReference>
<dbReference type="RefSeq" id="WP_095909881.1">
    <property type="nucleotide sequence ID" value="NZ_CP022386.1"/>
</dbReference>
<comment type="similarity">
    <text evidence="8 9">Belongs to the TonB-dependent receptor family.</text>
</comment>
<gene>
    <name evidence="13" type="ORF">CGC50_04605</name>
</gene>
<dbReference type="PANTHER" id="PTHR47234:SF3">
    <property type="entry name" value="SECRETIN_TONB SHORT N-TERMINAL DOMAIN-CONTAINING PROTEIN"/>
    <property type="match status" value="1"/>
</dbReference>
<dbReference type="InterPro" id="IPR000531">
    <property type="entry name" value="Beta-barrel_TonB"/>
</dbReference>
<dbReference type="Pfam" id="PF00593">
    <property type="entry name" value="TonB_dep_Rec_b-barrel"/>
    <property type="match status" value="1"/>
</dbReference>
<dbReference type="InterPro" id="IPR039426">
    <property type="entry name" value="TonB-dep_rcpt-like"/>
</dbReference>
<keyword evidence="10" id="KW-0732">Signal</keyword>
<evidence type="ECO:0000256" key="7">
    <source>
        <dbReference type="ARBA" id="ARBA00023237"/>
    </source>
</evidence>
<keyword evidence="6 8" id="KW-0472">Membrane</keyword>
<evidence type="ECO:0000256" key="4">
    <source>
        <dbReference type="ARBA" id="ARBA00022692"/>
    </source>
</evidence>
<proteinExistence type="inferred from homology"/>
<accession>A0A250FN39</accession>
<dbReference type="PROSITE" id="PS52016">
    <property type="entry name" value="TONB_DEPENDENT_REC_3"/>
    <property type="match status" value="1"/>
</dbReference>
<dbReference type="KEGG" id="cgh:CGC50_04605"/>
<feature type="domain" description="TonB-dependent receptor-like beta-barrel" evidence="11">
    <location>
        <begin position="440"/>
        <end position="941"/>
    </location>
</feature>
<evidence type="ECO:0000256" key="9">
    <source>
        <dbReference type="RuleBase" id="RU003357"/>
    </source>
</evidence>
<name>A0A250FN39_9FLAO</name>
<dbReference type="AlphaFoldDB" id="A0A250FN39"/>
<dbReference type="InterPro" id="IPR036942">
    <property type="entry name" value="Beta-barrel_TonB_sf"/>
</dbReference>
<dbReference type="SUPFAM" id="SSF49464">
    <property type="entry name" value="Carboxypeptidase regulatory domain-like"/>
    <property type="match status" value="1"/>
</dbReference>
<dbReference type="PANTHER" id="PTHR47234">
    <property type="match status" value="1"/>
</dbReference>
<evidence type="ECO:0000256" key="6">
    <source>
        <dbReference type="ARBA" id="ARBA00023136"/>
    </source>
</evidence>
<evidence type="ECO:0000256" key="3">
    <source>
        <dbReference type="ARBA" id="ARBA00022452"/>
    </source>
</evidence>
<evidence type="ECO:0000313" key="14">
    <source>
        <dbReference type="Proteomes" id="UP000217250"/>
    </source>
</evidence>
<dbReference type="Gene3D" id="2.40.170.20">
    <property type="entry name" value="TonB-dependent receptor, beta-barrel domain"/>
    <property type="match status" value="1"/>
</dbReference>
<reference evidence="14" key="1">
    <citation type="submission" date="2017-06" db="EMBL/GenBank/DDBJ databases">
        <title>Capnocytophaga spp. assemblies.</title>
        <authorList>
            <person name="Gulvik C.A."/>
        </authorList>
    </citation>
    <scope>NUCLEOTIDE SEQUENCE [LARGE SCALE GENOMIC DNA]</scope>
    <source>
        <strain evidence="14">H1496</strain>
    </source>
</reference>
<comment type="subcellular location">
    <subcellularLocation>
        <location evidence="1 8">Cell outer membrane</location>
        <topology evidence="1 8">Multi-pass membrane protein</topology>
    </subcellularLocation>
</comment>
<dbReference type="OrthoDB" id="9805434at2"/>
<dbReference type="EMBL" id="CP022386">
    <property type="protein sequence ID" value="ATA86504.1"/>
    <property type="molecule type" value="Genomic_DNA"/>
</dbReference>
<feature type="domain" description="TonB-dependent receptor plug" evidence="12">
    <location>
        <begin position="117"/>
        <end position="239"/>
    </location>
</feature>
<evidence type="ECO:0000313" key="13">
    <source>
        <dbReference type="EMBL" id="ATA86504.1"/>
    </source>
</evidence>
<evidence type="ECO:0000256" key="1">
    <source>
        <dbReference type="ARBA" id="ARBA00004571"/>
    </source>
</evidence>
<evidence type="ECO:0000256" key="10">
    <source>
        <dbReference type="SAM" id="SignalP"/>
    </source>
</evidence>
<sequence length="984" mass="108461">MRTKIRQQLLSLAFFLLATVAGAQTLKGKVTDDQKEPLLGVTILIKNSPSRGATTNEKGEFTLRVSPEETLVFSYIGFKTKEVKVGKHKQLLVSLESEAEELPELLVVGSRAGGRTKIDSPVPVDVFDVTKTSKTQPQANINQILNSIAPSFTSTTQVVSDGSDHLDPAQLRGLGPDQTLVLLNGKRRHTSAFINVNGTPGRGTVGTDLNTIPSFALSRIEVLRDGASAQYGSDAIAGVMNLELKKEKGLSAQVSYGGHLTPKANDHRGDFDGGQGQLDINYGTELGKKGGFFNLTFSAQFRNTTHRAGTFDGDIFNAYNAIELRALEHNDNLSGYFSNINVDADSRLLGLIKGYAQEVDYFDSSYLSQIQGATSIAALQPLLKKDFTEQELAYRGLGRKDFNMHVGQSSLLGTQFFINAVIPFSKHWELYAFGGQSYRYGEAGGFFRRPNQARTFTGLHPNGYLPKITTDIQDSSISAGIRGEVGKWHIDLSNTFGRNEFAYTIKNTGNTSLRFASPDSFDAGKLRFLQNTINLDFSRPLELFEKANISFGLEQRHEAYSTVAGEELSYATYDIHGGVLPLGAPSSQKTTDFFGNALPGGAQVLPGFRKESALTKTRNVVAGYGEFETDITKWLLANAAVRYEHYSDFGNTFNYKLATRVKLFPNVNLRGAASTGFRAPSIHQLYYTNINTLQINGVLQETGTFNNISRAAELFGIDKLREEKSKSVSAGFALKVPKAGLSLSADAYFIRVDDRIILTEAFSRPAGNTTAENELKQIFDLANVNTVQFFANAVDVETKGIDVVLSHSLQNDKLSLTNDFAFNLTQTKKVGEIHTPRAIKAAGLEEKFFSERSRVLLEEVIPRFKATLSHNLTIGKWNGYLRNTYYGKATGPDIIRTADQVGDFVFDERGHQVIRGKIITDLSIAYNFTPKTSFTLGVNNLFDLYPEKNVKVNNNNDQFVYSRATSQFGLNGRYVFARATFHLF</sequence>
<keyword evidence="4 8" id="KW-0812">Transmembrane</keyword>
<evidence type="ECO:0000259" key="12">
    <source>
        <dbReference type="Pfam" id="PF07715"/>
    </source>
</evidence>
<dbReference type="GeneID" id="84807843"/>
<keyword evidence="2 8" id="KW-0813">Transport</keyword>